<proteinExistence type="predicted"/>
<dbReference type="AlphaFoldDB" id="A0A7S3Z8J2"/>
<dbReference type="SUPFAM" id="SSF53474">
    <property type="entry name" value="alpha/beta-Hydrolases"/>
    <property type="match status" value="1"/>
</dbReference>
<dbReference type="GO" id="GO:0016787">
    <property type="term" value="F:hydrolase activity"/>
    <property type="evidence" value="ECO:0007669"/>
    <property type="project" value="UniProtKB-KW"/>
</dbReference>
<dbReference type="InterPro" id="IPR050593">
    <property type="entry name" value="LovG"/>
</dbReference>
<evidence type="ECO:0000256" key="1">
    <source>
        <dbReference type="ARBA" id="ARBA00022801"/>
    </source>
</evidence>
<sequence length="210" mass="23295">MNPKLRVLCLHGWTSSASKFSSYLNPLQRACEDVAELIFVDGCHAASITLGNGEETKGRAWWNMVRDGKVRYVGAKESFDFLHKTIQETGPYDGILGFSQGSAATGALCASLHDKIKFAVMLSGFLPRDESLRDLFPPKYAPLDVRSLHVCGEKDEVVRKCQTLEMAEYFKDPKVHIHAGGHIVPSDEEFYSVLKDFMMSALEHGPPSSL</sequence>
<accession>A0A7S3Z8J2</accession>
<feature type="domain" description="Serine hydrolase" evidence="2">
    <location>
        <begin position="1"/>
        <end position="190"/>
    </location>
</feature>
<dbReference type="EMBL" id="HBIV01038180">
    <property type="protein sequence ID" value="CAE0675414.1"/>
    <property type="molecule type" value="Transcribed_RNA"/>
</dbReference>
<gene>
    <name evidence="3" type="ORF">LGLO00237_LOCUS27191</name>
</gene>
<dbReference type="InterPro" id="IPR029058">
    <property type="entry name" value="AB_hydrolase_fold"/>
</dbReference>
<dbReference type="PANTHER" id="PTHR48070">
    <property type="entry name" value="ESTERASE OVCA2"/>
    <property type="match status" value="1"/>
</dbReference>
<dbReference type="PANTHER" id="PTHR48070:SF6">
    <property type="entry name" value="ESTERASE OVCA2"/>
    <property type="match status" value="1"/>
</dbReference>
<name>A0A7S3Z8J2_9EUKA</name>
<keyword evidence="1" id="KW-0378">Hydrolase</keyword>
<dbReference type="Pfam" id="PF03959">
    <property type="entry name" value="FSH1"/>
    <property type="match status" value="1"/>
</dbReference>
<dbReference type="GO" id="GO:0005634">
    <property type="term" value="C:nucleus"/>
    <property type="evidence" value="ECO:0007669"/>
    <property type="project" value="TreeGrafter"/>
</dbReference>
<dbReference type="Gene3D" id="3.40.50.1820">
    <property type="entry name" value="alpha/beta hydrolase"/>
    <property type="match status" value="1"/>
</dbReference>
<reference evidence="3" key="1">
    <citation type="submission" date="2021-01" db="EMBL/GenBank/DDBJ databases">
        <authorList>
            <person name="Corre E."/>
            <person name="Pelletier E."/>
            <person name="Niang G."/>
            <person name="Scheremetjew M."/>
            <person name="Finn R."/>
            <person name="Kale V."/>
            <person name="Holt S."/>
            <person name="Cochrane G."/>
            <person name="Meng A."/>
            <person name="Brown T."/>
            <person name="Cohen L."/>
        </authorList>
    </citation>
    <scope>NUCLEOTIDE SEQUENCE</scope>
    <source>
        <strain evidence="3">CCCM811</strain>
    </source>
</reference>
<evidence type="ECO:0000313" key="3">
    <source>
        <dbReference type="EMBL" id="CAE0675414.1"/>
    </source>
</evidence>
<evidence type="ECO:0000259" key="2">
    <source>
        <dbReference type="Pfam" id="PF03959"/>
    </source>
</evidence>
<organism evidence="3">
    <name type="scientific">Lotharella globosa</name>
    <dbReference type="NCBI Taxonomy" id="91324"/>
    <lineage>
        <taxon>Eukaryota</taxon>
        <taxon>Sar</taxon>
        <taxon>Rhizaria</taxon>
        <taxon>Cercozoa</taxon>
        <taxon>Chlorarachniophyceae</taxon>
        <taxon>Lotharella</taxon>
    </lineage>
</organism>
<dbReference type="GO" id="GO:0005737">
    <property type="term" value="C:cytoplasm"/>
    <property type="evidence" value="ECO:0007669"/>
    <property type="project" value="TreeGrafter"/>
</dbReference>
<dbReference type="InterPro" id="IPR005645">
    <property type="entry name" value="FSH-like_dom"/>
</dbReference>
<protein>
    <recommendedName>
        <fullName evidence="2">Serine hydrolase domain-containing protein</fullName>
    </recommendedName>
</protein>